<comment type="caution">
    <text evidence="1">The sequence shown here is derived from an EMBL/GenBank/DDBJ whole genome shotgun (WGS) entry which is preliminary data.</text>
</comment>
<protein>
    <submittedName>
        <fullName evidence="1">Uncharacterized protein</fullName>
    </submittedName>
</protein>
<proteinExistence type="predicted"/>
<keyword evidence="2" id="KW-1185">Reference proteome</keyword>
<reference evidence="1" key="2">
    <citation type="submission" date="2021-02" db="EMBL/GenBank/DDBJ databases">
        <authorList>
            <person name="Kimball J.A."/>
            <person name="Haas M.W."/>
            <person name="Macchietto M."/>
            <person name="Kono T."/>
            <person name="Duquette J."/>
            <person name="Shao M."/>
        </authorList>
    </citation>
    <scope>NUCLEOTIDE SEQUENCE</scope>
    <source>
        <tissue evidence="1">Fresh leaf tissue</tissue>
    </source>
</reference>
<dbReference type="OrthoDB" id="449062at2759"/>
<name>A0A8J5RDK0_ZIZPA</name>
<dbReference type="EMBL" id="JAAALK010000287">
    <property type="protein sequence ID" value="KAG8057200.1"/>
    <property type="molecule type" value="Genomic_DNA"/>
</dbReference>
<gene>
    <name evidence="1" type="ORF">GUJ93_ZPchr0002g25553</name>
</gene>
<reference evidence="1" key="1">
    <citation type="journal article" date="2021" name="bioRxiv">
        <title>Whole Genome Assembly and Annotation of Northern Wild Rice, Zizania palustris L., Supports a Whole Genome Duplication in the Zizania Genus.</title>
        <authorList>
            <person name="Haas M."/>
            <person name="Kono T."/>
            <person name="Macchietto M."/>
            <person name="Millas R."/>
            <person name="McGilp L."/>
            <person name="Shao M."/>
            <person name="Duquette J."/>
            <person name="Hirsch C.N."/>
            <person name="Kimball J."/>
        </authorList>
    </citation>
    <scope>NUCLEOTIDE SEQUENCE</scope>
    <source>
        <tissue evidence="1">Fresh leaf tissue</tissue>
    </source>
</reference>
<dbReference type="AlphaFoldDB" id="A0A8J5RDK0"/>
<accession>A0A8J5RDK0</accession>
<dbReference type="Proteomes" id="UP000729402">
    <property type="component" value="Unassembled WGS sequence"/>
</dbReference>
<sequence>MAIAISQEAFDAMVRENMEDLDMDPDEALADARVPGEAAAAEVSPVMRVLDELKASASGRFEDDLDKLASLLDELRELCAGEGLENAAVAVRNGAVEALIGLCASAGIKQERLLASGLKALSSLLRGM</sequence>
<organism evidence="1 2">
    <name type="scientific">Zizania palustris</name>
    <name type="common">Northern wild rice</name>
    <dbReference type="NCBI Taxonomy" id="103762"/>
    <lineage>
        <taxon>Eukaryota</taxon>
        <taxon>Viridiplantae</taxon>
        <taxon>Streptophyta</taxon>
        <taxon>Embryophyta</taxon>
        <taxon>Tracheophyta</taxon>
        <taxon>Spermatophyta</taxon>
        <taxon>Magnoliopsida</taxon>
        <taxon>Liliopsida</taxon>
        <taxon>Poales</taxon>
        <taxon>Poaceae</taxon>
        <taxon>BOP clade</taxon>
        <taxon>Oryzoideae</taxon>
        <taxon>Oryzeae</taxon>
        <taxon>Zizaniinae</taxon>
        <taxon>Zizania</taxon>
    </lineage>
</organism>
<evidence type="ECO:0000313" key="1">
    <source>
        <dbReference type="EMBL" id="KAG8057200.1"/>
    </source>
</evidence>
<evidence type="ECO:0000313" key="2">
    <source>
        <dbReference type="Proteomes" id="UP000729402"/>
    </source>
</evidence>